<dbReference type="AlphaFoldDB" id="A0AAX0L9I2"/>
<name>A0AAX0L9I2_9BACT</name>
<evidence type="ECO:0008006" key="3">
    <source>
        <dbReference type="Google" id="ProtNLM"/>
    </source>
</evidence>
<dbReference type="EMBL" id="MCRK01000036">
    <property type="protein sequence ID" value="OPA77217.1"/>
    <property type="molecule type" value="Genomic_DNA"/>
</dbReference>
<comment type="caution">
    <text evidence="1">The sequence shown here is derived from an EMBL/GenBank/DDBJ whole genome shotgun (WGS) entry which is preliminary data.</text>
</comment>
<organism evidence="1 2">
    <name type="scientific">Campylobacter pinnipediorum subsp. pinnipediorum</name>
    <dbReference type="NCBI Taxonomy" id="1660067"/>
    <lineage>
        <taxon>Bacteria</taxon>
        <taxon>Pseudomonadati</taxon>
        <taxon>Campylobacterota</taxon>
        <taxon>Epsilonproteobacteria</taxon>
        <taxon>Campylobacterales</taxon>
        <taxon>Campylobacteraceae</taxon>
        <taxon>Campylobacter</taxon>
    </lineage>
</organism>
<accession>A0AAX0L9I2</accession>
<gene>
    <name evidence="1" type="ORF">BFG04_03740</name>
</gene>
<evidence type="ECO:0000313" key="2">
    <source>
        <dbReference type="Proteomes" id="UP000189728"/>
    </source>
</evidence>
<proteinExistence type="predicted"/>
<reference evidence="1 2" key="1">
    <citation type="submission" date="2016-08" db="EMBL/GenBank/DDBJ databases">
        <title>Campylobacter species from sea mammals.</title>
        <authorList>
            <person name="Gilbert M.J."/>
            <person name="Byrne B.A."/>
            <person name="Zomer A.L."/>
            <person name="Wagenaar J.A."/>
        </authorList>
    </citation>
    <scope>NUCLEOTIDE SEQUENCE [LARGE SCALE GENOMIC DNA]</scope>
    <source>
        <strain evidence="1 2">1105248</strain>
    </source>
</reference>
<evidence type="ECO:0000313" key="1">
    <source>
        <dbReference type="EMBL" id="OPA77217.1"/>
    </source>
</evidence>
<protein>
    <recommendedName>
        <fullName evidence="3">Replication initiation protein</fullName>
    </recommendedName>
</protein>
<dbReference type="RefSeq" id="WP_078415511.1">
    <property type="nucleotide sequence ID" value="NZ_MCRK01000036.1"/>
</dbReference>
<dbReference type="Proteomes" id="UP000189728">
    <property type="component" value="Unassembled WGS sequence"/>
</dbReference>
<sequence>MTNYEFSSGIDSYEFILPKKTLMSFLKKLELIKKLRLVSRNKSVKEYADYKYKSRQAKKDEDKTPMKIRYISFKRGIKSLTNSMLVIEYTDELKKLCKKRKKRDGYYVSVVFAGLYQPSREVHKETYKILGKFLRRFKTYSYDFAADFKGGGEISYKMKEFFKKATEKYTDGNVTSKSTSLYANNCDDKFYGLSRILLYDKYKKQTNYHKQKIDNSFDGWQRLELTFKLNKKFLDEVENKSYQESIAVMDEIISNISDDFPFGVDLAKLNEQIAFFKDMRKRLSLKRMIF</sequence>